<reference evidence="2" key="1">
    <citation type="submission" date="2016-10" db="EMBL/GenBank/DDBJ databases">
        <authorList>
            <person name="Benchimol M."/>
            <person name="Almeida L.G."/>
            <person name="Vasconcelos A.T."/>
            <person name="Perreira-Neves A."/>
            <person name="Rosa I.A."/>
            <person name="Tasca T."/>
            <person name="Bogo M.R."/>
            <person name="de Souza W."/>
        </authorList>
    </citation>
    <scope>NUCLEOTIDE SEQUENCE [LARGE SCALE GENOMIC DNA]</scope>
    <source>
        <strain evidence="2">K</strain>
    </source>
</reference>
<feature type="region of interest" description="Disordered" evidence="1">
    <location>
        <begin position="181"/>
        <end position="206"/>
    </location>
</feature>
<evidence type="ECO:0000313" key="3">
    <source>
        <dbReference type="Proteomes" id="UP000179807"/>
    </source>
</evidence>
<dbReference type="RefSeq" id="XP_068353356.1">
    <property type="nucleotide sequence ID" value="XM_068508905.1"/>
</dbReference>
<dbReference type="AlphaFoldDB" id="A0A1J4JRS9"/>
<protein>
    <submittedName>
        <fullName evidence="2">Uncharacterized protein</fullName>
    </submittedName>
</protein>
<dbReference type="Proteomes" id="UP000179807">
    <property type="component" value="Unassembled WGS sequence"/>
</dbReference>
<sequence>MLFTSFDMNYREKERTDQTIRDNQFVDTLINQKRELYEAADQFIQKHFSKCSNKQLNILRKWIMKNCYTYNKRNDSLKRRSARSRRALILWFGLNLGHLFINKEFLKEAILAMNRSSLYHTSTNIAQDKNVQENSEYLYMEIKSLNSWVDSLSPNHPESDSFVDSPNENLINTEPLNIDFPNKHTSINNSLANPTTDRSKTNENNDEMSDFQIDFGFDCLLKSPALENEEDCEIDPFEFEY</sequence>
<proteinExistence type="predicted"/>
<accession>A0A1J4JRS9</accession>
<feature type="compositionally biased region" description="Polar residues" evidence="1">
    <location>
        <begin position="183"/>
        <end position="196"/>
    </location>
</feature>
<keyword evidence="3" id="KW-1185">Reference proteome</keyword>
<name>A0A1J4JRS9_9EUKA</name>
<evidence type="ECO:0000313" key="2">
    <source>
        <dbReference type="EMBL" id="OHT00220.1"/>
    </source>
</evidence>
<dbReference type="VEuPathDB" id="TrichDB:TRFO_33134"/>
<evidence type="ECO:0000256" key="1">
    <source>
        <dbReference type="SAM" id="MobiDB-lite"/>
    </source>
</evidence>
<dbReference type="EMBL" id="MLAK01000965">
    <property type="protein sequence ID" value="OHT00220.1"/>
    <property type="molecule type" value="Genomic_DNA"/>
</dbReference>
<comment type="caution">
    <text evidence="2">The sequence shown here is derived from an EMBL/GenBank/DDBJ whole genome shotgun (WGS) entry which is preliminary data.</text>
</comment>
<organism evidence="2 3">
    <name type="scientific">Tritrichomonas foetus</name>
    <dbReference type="NCBI Taxonomy" id="1144522"/>
    <lineage>
        <taxon>Eukaryota</taxon>
        <taxon>Metamonada</taxon>
        <taxon>Parabasalia</taxon>
        <taxon>Tritrichomonadida</taxon>
        <taxon>Tritrichomonadidae</taxon>
        <taxon>Tritrichomonas</taxon>
    </lineage>
</organism>
<gene>
    <name evidence="2" type="ORF">TRFO_33134</name>
</gene>
<dbReference type="GeneID" id="94843609"/>